<feature type="domain" description="BTB" evidence="9">
    <location>
        <begin position="27"/>
        <end position="93"/>
    </location>
</feature>
<keyword evidence="3" id="KW-0677">Repeat</keyword>
<evidence type="ECO:0000259" key="9">
    <source>
        <dbReference type="PROSITE" id="PS50097"/>
    </source>
</evidence>
<organism evidence="11 12">
    <name type="scientific">Tigriopus californicus</name>
    <name type="common">Marine copepod</name>
    <dbReference type="NCBI Taxonomy" id="6832"/>
    <lineage>
        <taxon>Eukaryota</taxon>
        <taxon>Metazoa</taxon>
        <taxon>Ecdysozoa</taxon>
        <taxon>Arthropoda</taxon>
        <taxon>Crustacea</taxon>
        <taxon>Multicrustacea</taxon>
        <taxon>Hexanauplia</taxon>
        <taxon>Copepoda</taxon>
        <taxon>Harpacticoida</taxon>
        <taxon>Harpacticidae</taxon>
        <taxon>Tigriopus</taxon>
    </lineage>
</organism>
<evidence type="ECO:0000259" key="10">
    <source>
        <dbReference type="PROSITE" id="PS50157"/>
    </source>
</evidence>
<dbReference type="CDD" id="cd18186">
    <property type="entry name" value="BTB_POZ_ZBTB_KLHL-like"/>
    <property type="match status" value="1"/>
</dbReference>
<dbReference type="Gene3D" id="3.30.160.60">
    <property type="entry name" value="Classic Zinc Finger"/>
    <property type="match status" value="2"/>
</dbReference>
<accession>A0A553PP09</accession>
<dbReference type="GO" id="GO:0008270">
    <property type="term" value="F:zinc ion binding"/>
    <property type="evidence" value="ECO:0007669"/>
    <property type="project" value="UniProtKB-KW"/>
</dbReference>
<dbReference type="AlphaFoldDB" id="A0A553PP09"/>
<evidence type="ECO:0000256" key="1">
    <source>
        <dbReference type="ARBA" id="ARBA00004123"/>
    </source>
</evidence>
<proteinExistence type="predicted"/>
<comment type="subcellular location">
    <subcellularLocation>
        <location evidence="1">Nucleus</location>
    </subcellularLocation>
</comment>
<dbReference type="GO" id="GO:0000981">
    <property type="term" value="F:DNA-binding transcription factor activity, RNA polymerase II-specific"/>
    <property type="evidence" value="ECO:0007669"/>
    <property type="project" value="TreeGrafter"/>
</dbReference>
<comment type="caution">
    <text evidence="11">The sequence shown here is derived from an EMBL/GenBank/DDBJ whole genome shotgun (WGS) entry which is preliminary data.</text>
</comment>
<evidence type="ECO:0000256" key="4">
    <source>
        <dbReference type="ARBA" id="ARBA00022771"/>
    </source>
</evidence>
<evidence type="ECO:0000256" key="6">
    <source>
        <dbReference type="ARBA" id="ARBA00023242"/>
    </source>
</evidence>
<dbReference type="SUPFAM" id="SSF54695">
    <property type="entry name" value="POZ domain"/>
    <property type="match status" value="1"/>
</dbReference>
<evidence type="ECO:0000313" key="12">
    <source>
        <dbReference type="Proteomes" id="UP000318571"/>
    </source>
</evidence>
<dbReference type="InterPro" id="IPR036236">
    <property type="entry name" value="Znf_C2H2_sf"/>
</dbReference>
<keyword evidence="2" id="KW-0479">Metal-binding</keyword>
<keyword evidence="5" id="KW-0862">Zinc</keyword>
<keyword evidence="6" id="KW-0539">Nucleus</keyword>
<dbReference type="PROSITE" id="PS00028">
    <property type="entry name" value="ZINC_FINGER_C2H2_1"/>
    <property type="match status" value="3"/>
</dbReference>
<gene>
    <name evidence="11" type="ORF">TCAL_02263</name>
</gene>
<dbReference type="EMBL" id="VCGU01000002">
    <property type="protein sequence ID" value="TRY79415.1"/>
    <property type="molecule type" value="Genomic_DNA"/>
</dbReference>
<feature type="compositionally biased region" description="Basic residues" evidence="8">
    <location>
        <begin position="143"/>
        <end position="161"/>
    </location>
</feature>
<dbReference type="Pfam" id="PF00651">
    <property type="entry name" value="BTB"/>
    <property type="match status" value="1"/>
</dbReference>
<feature type="domain" description="C2H2-type" evidence="10">
    <location>
        <begin position="589"/>
        <end position="617"/>
    </location>
</feature>
<keyword evidence="12" id="KW-1185">Reference proteome</keyword>
<feature type="region of interest" description="Disordered" evidence="8">
    <location>
        <begin position="132"/>
        <end position="174"/>
    </location>
</feature>
<feature type="domain" description="C2H2-type" evidence="10">
    <location>
        <begin position="560"/>
        <end position="583"/>
    </location>
</feature>
<dbReference type="STRING" id="6832.A0A553PP09"/>
<dbReference type="SMART" id="SM00355">
    <property type="entry name" value="ZnF_C2H2"/>
    <property type="match status" value="8"/>
</dbReference>
<evidence type="ECO:0000256" key="5">
    <source>
        <dbReference type="ARBA" id="ARBA00022833"/>
    </source>
</evidence>
<dbReference type="GO" id="GO:0005634">
    <property type="term" value="C:nucleus"/>
    <property type="evidence" value="ECO:0007669"/>
    <property type="project" value="UniProtKB-SubCell"/>
</dbReference>
<dbReference type="PANTHER" id="PTHR24394">
    <property type="entry name" value="ZINC FINGER PROTEIN"/>
    <property type="match status" value="1"/>
</dbReference>
<keyword evidence="4 7" id="KW-0863">Zinc-finger</keyword>
<dbReference type="Proteomes" id="UP000318571">
    <property type="component" value="Chromosome 6"/>
</dbReference>
<evidence type="ECO:0000256" key="2">
    <source>
        <dbReference type="ARBA" id="ARBA00022723"/>
    </source>
</evidence>
<evidence type="ECO:0000313" key="11">
    <source>
        <dbReference type="EMBL" id="TRY79415.1"/>
    </source>
</evidence>
<protein>
    <recommendedName>
        <fullName evidence="13">BTB domain-containing protein</fullName>
    </recommendedName>
</protein>
<dbReference type="Gene3D" id="3.30.710.10">
    <property type="entry name" value="Potassium Channel Kv1.1, Chain A"/>
    <property type="match status" value="1"/>
</dbReference>
<sequence>MVMVHLKCPPDQRQAILDDLVERDGFCDCSLVSGGGRVFPAHRLVLGAISPLCLSLMRDAEARGDIREDHGRVELYLPDFSPQVLEDFLQVIYGLRRDSVGEAGPLLTLMGVHPSAHASTLLHSTKPDFIKDEPSLIPVSQRGQKKQTVARRRSQRSRPAKKTQIQEESDEDWMPELERGAYPLVFANQLLSDEEDNDEKEVQQRINPDPHIEVDGNLKNERNSGLWSMEECRSMLNTVGAQLDMDWSEPIHLTNPRSQLAHIKRDSAYRALSLSTPRSVKELKESLKGKMERLTTEQLHHIMSSEKMLPVMARTEARGLRNLQERTTLRVTICSNITSLEMEEVILVCFPSKSKALHFKQIVVNADRITDCAKIWVDVLLDVWCTSRPSLPRAEFLLDRFQSVTEPMTVYFAAKSVLDSRQVVCSDCGETFPMVTAKKREAWNRHQEMHKLQKFECDCDVSLNTNVEKENHVKLFHCNGKYLKCADCEFIGSEKELSEHRNFNHQTYICDICGTVSMNLKRHNGHLLTHRVSKCDVCGEEFQGPSKLFRHKSNVHGKDFSCEDCGHVFKGRLKWMLHKKRAHEEGARFICDLCGQSFNRKLTMKRHKISVHIKNRPFVCRYGCGADYNDECNLRTHEKRRHGGVFKQGSFLYIYKNI</sequence>
<evidence type="ECO:0000256" key="8">
    <source>
        <dbReference type="SAM" id="MobiDB-lite"/>
    </source>
</evidence>
<dbReference type="SUPFAM" id="SSF57667">
    <property type="entry name" value="beta-beta-alpha zinc fingers"/>
    <property type="match status" value="1"/>
</dbReference>
<dbReference type="InterPro" id="IPR000210">
    <property type="entry name" value="BTB/POZ_dom"/>
</dbReference>
<evidence type="ECO:0000256" key="7">
    <source>
        <dbReference type="PROSITE-ProRule" id="PRU00042"/>
    </source>
</evidence>
<evidence type="ECO:0008006" key="13">
    <source>
        <dbReference type="Google" id="ProtNLM"/>
    </source>
</evidence>
<dbReference type="PANTHER" id="PTHR24394:SF29">
    <property type="entry name" value="MYONEURIN"/>
    <property type="match status" value="1"/>
</dbReference>
<feature type="domain" description="C2H2-type" evidence="10">
    <location>
        <begin position="533"/>
        <end position="561"/>
    </location>
</feature>
<name>A0A553PP09_TIGCA</name>
<dbReference type="PROSITE" id="PS50157">
    <property type="entry name" value="ZINC_FINGER_C2H2_2"/>
    <property type="match status" value="4"/>
</dbReference>
<dbReference type="InterPro" id="IPR011333">
    <property type="entry name" value="SKP1/BTB/POZ_sf"/>
</dbReference>
<evidence type="ECO:0000256" key="3">
    <source>
        <dbReference type="ARBA" id="ARBA00022737"/>
    </source>
</evidence>
<dbReference type="PROSITE" id="PS50097">
    <property type="entry name" value="BTB"/>
    <property type="match status" value="1"/>
</dbReference>
<dbReference type="InterPro" id="IPR013087">
    <property type="entry name" value="Znf_C2H2_type"/>
</dbReference>
<feature type="domain" description="C2H2-type" evidence="10">
    <location>
        <begin position="618"/>
        <end position="644"/>
    </location>
</feature>
<reference evidence="11 12" key="1">
    <citation type="journal article" date="2018" name="Nat. Ecol. Evol.">
        <title>Genomic signatures of mitonuclear coevolution across populations of Tigriopus californicus.</title>
        <authorList>
            <person name="Barreto F.S."/>
            <person name="Watson E.T."/>
            <person name="Lima T.G."/>
            <person name="Willett C.S."/>
            <person name="Edmands S."/>
            <person name="Li W."/>
            <person name="Burton R.S."/>
        </authorList>
    </citation>
    <scope>NUCLEOTIDE SEQUENCE [LARGE SCALE GENOMIC DNA]</scope>
    <source>
        <strain evidence="11 12">San Diego</strain>
    </source>
</reference>